<dbReference type="Proteomes" id="UP000186601">
    <property type="component" value="Unassembled WGS sequence"/>
</dbReference>
<dbReference type="AlphaFoldDB" id="A0A2R6Q2B4"/>
<evidence type="ECO:0000256" key="1">
    <source>
        <dbReference type="SAM" id="MobiDB-lite"/>
    </source>
</evidence>
<evidence type="ECO:0008006" key="4">
    <source>
        <dbReference type="Google" id="ProtNLM"/>
    </source>
</evidence>
<protein>
    <recommendedName>
        <fullName evidence="4">Alpha-type protein kinase domain-containing protein</fullName>
    </recommendedName>
</protein>
<dbReference type="EMBL" id="MLYV02000403">
    <property type="protein sequence ID" value="PSS01014.1"/>
    <property type="molecule type" value="Genomic_DNA"/>
</dbReference>
<organism evidence="2 3">
    <name type="scientific">Hermanssonia centrifuga</name>
    <dbReference type="NCBI Taxonomy" id="98765"/>
    <lineage>
        <taxon>Eukaryota</taxon>
        <taxon>Fungi</taxon>
        <taxon>Dikarya</taxon>
        <taxon>Basidiomycota</taxon>
        <taxon>Agaricomycotina</taxon>
        <taxon>Agaricomycetes</taxon>
        <taxon>Polyporales</taxon>
        <taxon>Meruliaceae</taxon>
        <taxon>Hermanssonia</taxon>
    </lineage>
</organism>
<proteinExistence type="predicted"/>
<gene>
    <name evidence="2" type="ORF">PHLCEN_2v4080</name>
</gene>
<name>A0A2R6Q2B4_9APHY</name>
<sequence length="80" mass="8711">VCFSGLGVIFASGNLPEAHRSFESQHQCNRFCQYFQVPTDYSSWPSNNIGEPELSPSTAQEGAEEGVGFRLGPAEWSSPS</sequence>
<accession>A0A2R6Q2B4</accession>
<reference evidence="2 3" key="1">
    <citation type="submission" date="2018-02" db="EMBL/GenBank/DDBJ databases">
        <title>Genome sequence of the basidiomycete white-rot fungus Phlebia centrifuga.</title>
        <authorList>
            <person name="Granchi Z."/>
            <person name="Peng M."/>
            <person name="de Vries R.P."/>
            <person name="Hilden K."/>
            <person name="Makela M.R."/>
            <person name="Grigoriev I."/>
            <person name="Riley R."/>
        </authorList>
    </citation>
    <scope>NUCLEOTIDE SEQUENCE [LARGE SCALE GENOMIC DNA]</scope>
    <source>
        <strain evidence="2 3">FBCC195</strain>
    </source>
</reference>
<evidence type="ECO:0000313" key="2">
    <source>
        <dbReference type="EMBL" id="PSS01014.1"/>
    </source>
</evidence>
<feature type="compositionally biased region" description="Polar residues" evidence="1">
    <location>
        <begin position="46"/>
        <end position="60"/>
    </location>
</feature>
<evidence type="ECO:0000313" key="3">
    <source>
        <dbReference type="Proteomes" id="UP000186601"/>
    </source>
</evidence>
<dbReference type="OrthoDB" id="2658733at2759"/>
<keyword evidence="3" id="KW-1185">Reference proteome</keyword>
<comment type="caution">
    <text evidence="2">The sequence shown here is derived from an EMBL/GenBank/DDBJ whole genome shotgun (WGS) entry which is preliminary data.</text>
</comment>
<feature type="non-terminal residue" evidence="2">
    <location>
        <position position="1"/>
    </location>
</feature>
<feature type="region of interest" description="Disordered" evidence="1">
    <location>
        <begin position="46"/>
        <end position="80"/>
    </location>
</feature>